<name>A0A507E3J3_9FUNG</name>
<dbReference type="GO" id="GO:0034388">
    <property type="term" value="C:Pwp2p-containing subcomplex of 90S preribosome"/>
    <property type="evidence" value="ECO:0007669"/>
    <property type="project" value="TreeGrafter"/>
</dbReference>
<feature type="compositionally biased region" description="Polar residues" evidence="6">
    <location>
        <begin position="222"/>
        <end position="234"/>
    </location>
</feature>
<feature type="compositionally biased region" description="Low complexity" evidence="6">
    <location>
        <begin position="257"/>
        <end position="266"/>
    </location>
</feature>
<dbReference type="Pfam" id="PF08640">
    <property type="entry name" value="U3_assoc_6"/>
    <property type="match status" value="1"/>
</dbReference>
<evidence type="ECO:0000256" key="5">
    <source>
        <dbReference type="ARBA" id="ARBA00023242"/>
    </source>
</evidence>
<dbReference type="PANTHER" id="PTHR23271">
    <property type="entry name" value="HEPATOCELLULAR CARCINOMA-ASSOCIATED ANTIGEN 66"/>
    <property type="match status" value="1"/>
</dbReference>
<dbReference type="Proteomes" id="UP000318582">
    <property type="component" value="Unassembled WGS sequence"/>
</dbReference>
<accession>A0A507E3J3</accession>
<dbReference type="SUPFAM" id="SSF48452">
    <property type="entry name" value="TPR-like"/>
    <property type="match status" value="2"/>
</dbReference>
<dbReference type="GO" id="GO:0000462">
    <property type="term" value="P:maturation of SSU-rRNA from tricistronic rRNA transcript (SSU-rRNA, 5.8S rRNA, LSU-rRNA)"/>
    <property type="evidence" value="ECO:0007669"/>
    <property type="project" value="InterPro"/>
</dbReference>
<evidence type="ECO:0000256" key="2">
    <source>
        <dbReference type="ARBA" id="ARBA00010734"/>
    </source>
</evidence>
<dbReference type="InterPro" id="IPR003107">
    <property type="entry name" value="HAT"/>
</dbReference>
<feature type="compositionally biased region" description="Polar residues" evidence="6">
    <location>
        <begin position="244"/>
        <end position="256"/>
    </location>
</feature>
<organism evidence="8 9">
    <name type="scientific">Powellomyces hirtus</name>
    <dbReference type="NCBI Taxonomy" id="109895"/>
    <lineage>
        <taxon>Eukaryota</taxon>
        <taxon>Fungi</taxon>
        <taxon>Fungi incertae sedis</taxon>
        <taxon>Chytridiomycota</taxon>
        <taxon>Chytridiomycota incertae sedis</taxon>
        <taxon>Chytridiomycetes</taxon>
        <taxon>Spizellomycetales</taxon>
        <taxon>Powellomycetaceae</taxon>
        <taxon>Powellomyces</taxon>
    </lineage>
</organism>
<keyword evidence="4" id="KW-0677">Repeat</keyword>
<feature type="domain" description="U3 small nucleolar RNA-associated protein 6 N-terminal" evidence="7">
    <location>
        <begin position="9"/>
        <end position="88"/>
    </location>
</feature>
<dbReference type="InterPro" id="IPR011990">
    <property type="entry name" value="TPR-like_helical_dom_sf"/>
</dbReference>
<dbReference type="STRING" id="109895.A0A507E3J3"/>
<reference evidence="8 9" key="1">
    <citation type="journal article" date="2019" name="Sci. Rep.">
        <title>Comparative genomics of chytrid fungi reveal insights into the obligate biotrophic and pathogenic lifestyle of Synchytrium endobioticum.</title>
        <authorList>
            <person name="van de Vossenberg B.T.L.H."/>
            <person name="Warris S."/>
            <person name="Nguyen H.D.T."/>
            <person name="van Gent-Pelzer M.P.E."/>
            <person name="Joly D.L."/>
            <person name="van de Geest H.C."/>
            <person name="Bonants P.J.M."/>
            <person name="Smith D.S."/>
            <person name="Levesque C.A."/>
            <person name="van der Lee T.A.J."/>
        </authorList>
    </citation>
    <scope>NUCLEOTIDE SEQUENCE [LARGE SCALE GENOMIC DNA]</scope>
    <source>
        <strain evidence="8 9">CBS 809.83</strain>
    </source>
</reference>
<dbReference type="InterPro" id="IPR055347">
    <property type="entry name" value="UTP6_N"/>
</dbReference>
<comment type="subcellular location">
    <subcellularLocation>
        <location evidence="1">Nucleus</location>
        <location evidence="1">Nucleolus</location>
    </subcellularLocation>
</comment>
<evidence type="ECO:0000256" key="1">
    <source>
        <dbReference type="ARBA" id="ARBA00004604"/>
    </source>
</evidence>
<gene>
    <name evidence="8" type="ORF">PhCBS80983_g03165</name>
</gene>
<comment type="caution">
    <text evidence="8">The sequence shown here is derived from an EMBL/GenBank/DDBJ whole genome shotgun (WGS) entry which is preliminary data.</text>
</comment>
<evidence type="ECO:0000313" key="8">
    <source>
        <dbReference type="EMBL" id="TPX58372.1"/>
    </source>
</evidence>
<feature type="region of interest" description="Disordered" evidence="6">
    <location>
        <begin position="222"/>
        <end position="271"/>
    </location>
</feature>
<evidence type="ECO:0000259" key="7">
    <source>
        <dbReference type="Pfam" id="PF08640"/>
    </source>
</evidence>
<evidence type="ECO:0000313" key="9">
    <source>
        <dbReference type="Proteomes" id="UP000318582"/>
    </source>
</evidence>
<sequence length="698" mass="77927">MADQVQYHLEKMVPELEDLQDRGIFQAAEVRAIVKQRTAHEYRIHRIIPLKADFLRYIAYEENLERLRKKRKQRMGMDQAPTAEDIANGVKHSSLSDYSIMRRIHGLYGRLLQKFGGDKALWIQYFDWCRSTRSTKALAKVFAKAIQLHPTNDTFWIMAAAWEFQDNGNMSSARVLLQRGLRINPESKKLWVEYFKLELLWVEKIKERRKVLFKIDGSRAPETTTAIQPPSESINVPELAGESSHPQTSISQDATLSSSTQSGSSSDTAPMLSTTLSATQQALLKVLIPRAIYRNAIQTHSHDLPFRLEFLAVYRLFPDTKDGQDELFDSLVADFPTHPDARATLAQRPLAGVTSLDPAYPAALKQAVDSFTQAVNEISTPAIHEAYTSFLLAQLASCDEENLKLYITHILRKAFASAHATQTGTEKLYLDWAAHLSSRSPIPPTKSSATSSSSPLSPRAVLEQAVARIPTSAKLWTALISQSEQEDPAPLSATTLYESAVKAVTDPDDLAALWKRYLARLIDAEAIPLSDILATTTTHKASNPFTRALAAVTAPNHAGPILAMYLTYTSSLGSIGDVRTLATYLTTNRISTPKHLWRTWVDLEIKNLETGPNAATKRSRNGHPLKSNSDVMQRVRTVWDGLVAADPTDPDSWLAYIRFEIDTARDLDRSSAVHWRAEKAVHDKDAFQTAYQALLTAL</sequence>
<dbReference type="PANTHER" id="PTHR23271:SF1">
    <property type="entry name" value="U3 SMALL NUCLEOLAR RNA-ASSOCIATED PROTEIN 6 HOMOLOG"/>
    <property type="match status" value="1"/>
</dbReference>
<dbReference type="Gene3D" id="1.25.40.10">
    <property type="entry name" value="Tetratricopeptide repeat domain"/>
    <property type="match status" value="2"/>
</dbReference>
<comment type="similarity">
    <text evidence="2">Belongs to the UTP6 family.</text>
</comment>
<keyword evidence="9" id="KW-1185">Reference proteome</keyword>
<evidence type="ECO:0000256" key="6">
    <source>
        <dbReference type="SAM" id="MobiDB-lite"/>
    </source>
</evidence>
<evidence type="ECO:0000256" key="3">
    <source>
        <dbReference type="ARBA" id="ARBA00022552"/>
    </source>
</evidence>
<dbReference type="InterPro" id="IPR013949">
    <property type="entry name" value="Utp6"/>
</dbReference>
<dbReference type="AlphaFoldDB" id="A0A507E3J3"/>
<dbReference type="SMART" id="SM00386">
    <property type="entry name" value="HAT"/>
    <property type="match status" value="6"/>
</dbReference>
<dbReference type="GO" id="GO:0032040">
    <property type="term" value="C:small-subunit processome"/>
    <property type="evidence" value="ECO:0007669"/>
    <property type="project" value="TreeGrafter"/>
</dbReference>
<protein>
    <recommendedName>
        <fullName evidence="7">U3 small nucleolar RNA-associated protein 6 N-terminal domain-containing protein</fullName>
    </recommendedName>
</protein>
<evidence type="ECO:0000256" key="4">
    <source>
        <dbReference type="ARBA" id="ARBA00022737"/>
    </source>
</evidence>
<dbReference type="EMBL" id="QEAQ01000037">
    <property type="protein sequence ID" value="TPX58372.1"/>
    <property type="molecule type" value="Genomic_DNA"/>
</dbReference>
<keyword evidence="5" id="KW-0539">Nucleus</keyword>
<keyword evidence="3" id="KW-0698">rRNA processing</keyword>
<dbReference type="GO" id="GO:0030515">
    <property type="term" value="F:snoRNA binding"/>
    <property type="evidence" value="ECO:0007669"/>
    <property type="project" value="InterPro"/>
</dbReference>
<proteinExistence type="inferred from homology"/>